<evidence type="ECO:0000313" key="8">
    <source>
        <dbReference type="EMBL" id="KDR73492.1"/>
    </source>
</evidence>
<feature type="compositionally biased region" description="Polar residues" evidence="5">
    <location>
        <begin position="295"/>
        <end position="306"/>
    </location>
</feature>
<dbReference type="Proteomes" id="UP000027222">
    <property type="component" value="Unassembled WGS sequence"/>
</dbReference>
<evidence type="ECO:0000256" key="5">
    <source>
        <dbReference type="SAM" id="MobiDB-lite"/>
    </source>
</evidence>
<dbReference type="EMBL" id="KL142385">
    <property type="protein sequence ID" value="KDR73492.1"/>
    <property type="molecule type" value="Genomic_DNA"/>
</dbReference>
<keyword evidence="3 6" id="KW-1133">Transmembrane helix</keyword>
<gene>
    <name evidence="8" type="ORF">GALMADRAFT_251200</name>
</gene>
<evidence type="ECO:0000256" key="6">
    <source>
        <dbReference type="SAM" id="Phobius"/>
    </source>
</evidence>
<name>A0A067STY8_GALM3</name>
<feature type="signal peptide" evidence="7">
    <location>
        <begin position="1"/>
        <end position="21"/>
    </location>
</feature>
<dbReference type="STRING" id="685588.A0A067STY8"/>
<dbReference type="OrthoDB" id="2576311at2759"/>
<feature type="transmembrane region" description="Helical" evidence="6">
    <location>
        <begin position="206"/>
        <end position="230"/>
    </location>
</feature>
<evidence type="ECO:0000256" key="4">
    <source>
        <dbReference type="ARBA" id="ARBA00023136"/>
    </source>
</evidence>
<dbReference type="Gene3D" id="1.20.5.510">
    <property type="entry name" value="Single helix bin"/>
    <property type="match status" value="1"/>
</dbReference>
<feature type="region of interest" description="Disordered" evidence="5">
    <location>
        <begin position="257"/>
        <end position="306"/>
    </location>
</feature>
<dbReference type="InterPro" id="IPR051694">
    <property type="entry name" value="Immunoregulatory_rcpt-like"/>
</dbReference>
<comment type="subcellular location">
    <subcellularLocation>
        <location evidence="1">Membrane</location>
        <topology evidence="1">Single-pass membrane protein</topology>
    </subcellularLocation>
</comment>
<dbReference type="HOGENOM" id="CLU_053888_1_0_1"/>
<dbReference type="AlphaFoldDB" id="A0A067STY8"/>
<keyword evidence="2 6" id="KW-0812">Transmembrane</keyword>
<feature type="region of interest" description="Disordered" evidence="5">
    <location>
        <begin position="321"/>
        <end position="340"/>
    </location>
</feature>
<feature type="compositionally biased region" description="Polar residues" evidence="5">
    <location>
        <begin position="257"/>
        <end position="271"/>
    </location>
</feature>
<dbReference type="PANTHER" id="PTHR15549:SF26">
    <property type="entry name" value="AXIAL BUDDING PATTERN PROTEIN 2-RELATED"/>
    <property type="match status" value="1"/>
</dbReference>
<evidence type="ECO:0000256" key="2">
    <source>
        <dbReference type="ARBA" id="ARBA00022692"/>
    </source>
</evidence>
<sequence length="340" mass="35848">MLWRLWPYVFLWLATVLRVTGQSSNVTQCVASYSWSVNSLGQTPCLVAAYLESLCGVPTSVDSIPNGTHYLGPTNSQQDPCKCSSVTYSMVSACGGCQGRTFQNWTTWDQFCIGPEVSTFPKMIPAEVEVPKWAFIDITAIGNTFDPMAAQQNISGTFPTASPPSSATSLIQSTPPAPTILPAASTSSIASNVGTTSSTSHSNAGAIAGGVIGGLVFLAIIVLGLLWYFIRKRRNAVQTDVMFDSRALVSGHGTLMSQPTGTTSGMPSDGSTPVPFSHHLYDSSGSDGSPLSPLTSGVYTSPQMTNRRSLESVSPSMIHLGGYQPQSISQPGAYRGAAEV</sequence>
<protein>
    <recommendedName>
        <fullName evidence="10">Mid2 domain-containing protein</fullName>
    </recommendedName>
</protein>
<dbReference type="GO" id="GO:0071944">
    <property type="term" value="C:cell periphery"/>
    <property type="evidence" value="ECO:0007669"/>
    <property type="project" value="UniProtKB-ARBA"/>
</dbReference>
<evidence type="ECO:0000256" key="1">
    <source>
        <dbReference type="ARBA" id="ARBA00004167"/>
    </source>
</evidence>
<reference evidence="9" key="1">
    <citation type="journal article" date="2014" name="Proc. Natl. Acad. Sci. U.S.A.">
        <title>Extensive sampling of basidiomycete genomes demonstrates inadequacy of the white-rot/brown-rot paradigm for wood decay fungi.</title>
        <authorList>
            <person name="Riley R."/>
            <person name="Salamov A.A."/>
            <person name="Brown D.W."/>
            <person name="Nagy L.G."/>
            <person name="Floudas D."/>
            <person name="Held B.W."/>
            <person name="Levasseur A."/>
            <person name="Lombard V."/>
            <person name="Morin E."/>
            <person name="Otillar R."/>
            <person name="Lindquist E.A."/>
            <person name="Sun H."/>
            <person name="LaButti K.M."/>
            <person name="Schmutz J."/>
            <person name="Jabbour D."/>
            <person name="Luo H."/>
            <person name="Baker S.E."/>
            <person name="Pisabarro A.G."/>
            <person name="Walton J.D."/>
            <person name="Blanchette R.A."/>
            <person name="Henrissat B."/>
            <person name="Martin F."/>
            <person name="Cullen D."/>
            <person name="Hibbett D.S."/>
            <person name="Grigoriev I.V."/>
        </authorList>
    </citation>
    <scope>NUCLEOTIDE SEQUENCE [LARGE SCALE GENOMIC DNA]</scope>
    <source>
        <strain evidence="9">CBS 339.88</strain>
    </source>
</reference>
<keyword evidence="9" id="KW-1185">Reference proteome</keyword>
<organism evidence="8 9">
    <name type="scientific">Galerina marginata (strain CBS 339.88)</name>
    <dbReference type="NCBI Taxonomy" id="685588"/>
    <lineage>
        <taxon>Eukaryota</taxon>
        <taxon>Fungi</taxon>
        <taxon>Dikarya</taxon>
        <taxon>Basidiomycota</taxon>
        <taxon>Agaricomycotina</taxon>
        <taxon>Agaricomycetes</taxon>
        <taxon>Agaricomycetidae</taxon>
        <taxon>Agaricales</taxon>
        <taxon>Agaricineae</taxon>
        <taxon>Strophariaceae</taxon>
        <taxon>Galerina</taxon>
    </lineage>
</organism>
<evidence type="ECO:0008006" key="10">
    <source>
        <dbReference type="Google" id="ProtNLM"/>
    </source>
</evidence>
<keyword evidence="4 6" id="KW-0472">Membrane</keyword>
<accession>A0A067STY8</accession>
<feature type="chain" id="PRO_5001646140" description="Mid2 domain-containing protein" evidence="7">
    <location>
        <begin position="22"/>
        <end position="340"/>
    </location>
</feature>
<dbReference type="PANTHER" id="PTHR15549">
    <property type="entry name" value="PAIRED IMMUNOGLOBULIN-LIKE TYPE 2 RECEPTOR"/>
    <property type="match status" value="1"/>
</dbReference>
<evidence type="ECO:0000256" key="3">
    <source>
        <dbReference type="ARBA" id="ARBA00022989"/>
    </source>
</evidence>
<dbReference type="GO" id="GO:0016020">
    <property type="term" value="C:membrane"/>
    <property type="evidence" value="ECO:0007669"/>
    <property type="project" value="UniProtKB-SubCell"/>
</dbReference>
<evidence type="ECO:0000256" key="7">
    <source>
        <dbReference type="SAM" id="SignalP"/>
    </source>
</evidence>
<proteinExistence type="predicted"/>
<feature type="compositionally biased region" description="Low complexity" evidence="5">
    <location>
        <begin position="282"/>
        <end position="294"/>
    </location>
</feature>
<evidence type="ECO:0000313" key="9">
    <source>
        <dbReference type="Proteomes" id="UP000027222"/>
    </source>
</evidence>
<keyword evidence="7" id="KW-0732">Signal</keyword>